<accession>A0A5C2H8R0</accession>
<dbReference type="EMBL" id="CP035928">
    <property type="protein sequence ID" value="QEP33606.1"/>
    <property type="molecule type" value="Genomic_DNA"/>
</dbReference>
<gene>
    <name evidence="1" type="ORF">APAC_0445</name>
</gene>
<reference evidence="1 2" key="2">
    <citation type="submission" date="2019-09" db="EMBL/GenBank/DDBJ databases">
        <title>Complete genome sequencing of four Arcobacter species reveals a diverse suite of mobile elements.</title>
        <authorList>
            <person name="Miller W.G."/>
            <person name="Yee E."/>
            <person name="Bono J.L."/>
        </authorList>
    </citation>
    <scope>NUCLEOTIDE SEQUENCE [LARGE SCALE GENOMIC DNA]</scope>
    <source>
        <strain evidence="1 2">LMG 26638</strain>
    </source>
</reference>
<dbReference type="RefSeq" id="WP_130232567.1">
    <property type="nucleotide sequence ID" value="NZ_BMEF01000028.1"/>
</dbReference>
<name>A0A5C2H8R0_9BACT</name>
<keyword evidence="2" id="KW-1185">Reference proteome</keyword>
<proteinExistence type="predicted"/>
<protein>
    <submittedName>
        <fullName evidence="1">Uncharacterized protein</fullName>
    </submittedName>
</protein>
<dbReference type="Proteomes" id="UP000322726">
    <property type="component" value="Chromosome"/>
</dbReference>
<evidence type="ECO:0000313" key="2">
    <source>
        <dbReference type="Proteomes" id="UP000322726"/>
    </source>
</evidence>
<evidence type="ECO:0000313" key="1">
    <source>
        <dbReference type="EMBL" id="QEP33606.1"/>
    </source>
</evidence>
<reference evidence="2" key="1">
    <citation type="submission" date="2019-09" db="EMBL/GenBank/DDBJ databases">
        <title>Complete genome sequencing of four Arcobacter species reveals a diverse suite of mobile elements.</title>
        <authorList>
            <person name="On S.L.W."/>
            <person name="Miller W.G."/>
            <person name="Biggs P."/>
            <person name="Cornelius A."/>
            <person name="Vandamme P."/>
        </authorList>
    </citation>
    <scope>NUCLEOTIDE SEQUENCE [LARGE SCALE GENOMIC DNA]</scope>
    <source>
        <strain evidence="2">LMG 26638</strain>
    </source>
</reference>
<reference evidence="1 2" key="3">
    <citation type="submission" date="2019-09" db="EMBL/GenBank/DDBJ databases">
        <title>Taxonomic note: a critical rebuttal of the proposed division of the genus Arcobacter into six genera, emended descriptions of Arcobacter anaerophilus and the genus Arcobacter, and an assessment of genus-level boundaries for Epsilonproteobacteria using in silico genomic comparator tools.</title>
        <authorList>
            <person name="On S.L.W."/>
            <person name="Miller W.G."/>
            <person name="Biggs P."/>
            <person name="Cornelius A."/>
            <person name="Vandamme P."/>
        </authorList>
    </citation>
    <scope>NUCLEOTIDE SEQUENCE [LARGE SCALE GENOMIC DNA]</scope>
    <source>
        <strain evidence="1 2">LMG 26638</strain>
    </source>
</reference>
<organism evidence="1 2">
    <name type="scientific">Malaciobacter pacificus</name>
    <dbReference type="NCBI Taxonomy" id="1080223"/>
    <lineage>
        <taxon>Bacteria</taxon>
        <taxon>Pseudomonadati</taxon>
        <taxon>Campylobacterota</taxon>
        <taxon>Epsilonproteobacteria</taxon>
        <taxon>Campylobacterales</taxon>
        <taxon>Arcobacteraceae</taxon>
        <taxon>Malaciobacter</taxon>
    </lineage>
</organism>
<dbReference type="AlphaFoldDB" id="A0A5C2H8R0"/>
<dbReference type="KEGG" id="apai:APAC_0445"/>
<dbReference type="OrthoDB" id="5344242at2"/>
<sequence>MYKVIVNNQCNCFKKSELEVHSEFENEEDALNFALKMNKIMNNEFCKKHSFQVLKVFDTFSISLVKPLEKALKCCGSGCCK</sequence>